<proteinExistence type="predicted"/>
<dbReference type="AlphaFoldDB" id="A0A366IR23"/>
<gene>
    <name evidence="4" type="ORF">DFO65_101138</name>
</gene>
<protein>
    <submittedName>
        <fullName evidence="4">ADP-ribose pyrophosphatase YjhB (NUDIX family)</fullName>
    </submittedName>
</protein>
<dbReference type="InterPro" id="IPR015797">
    <property type="entry name" value="NUDIX_hydrolase-like_dom_sf"/>
</dbReference>
<evidence type="ECO:0000313" key="4">
    <source>
        <dbReference type="EMBL" id="RBP74420.1"/>
    </source>
</evidence>
<dbReference type="PROSITE" id="PS51462">
    <property type="entry name" value="NUDIX"/>
    <property type="match status" value="1"/>
</dbReference>
<dbReference type="PANTHER" id="PTHR43046">
    <property type="entry name" value="GDP-MANNOSE MANNOSYL HYDROLASE"/>
    <property type="match status" value="1"/>
</dbReference>
<dbReference type="RefSeq" id="WP_113902493.1">
    <property type="nucleotide sequence ID" value="NZ_QNSB01000001.1"/>
</dbReference>
<dbReference type="PROSITE" id="PS00893">
    <property type="entry name" value="NUDIX_BOX"/>
    <property type="match status" value="1"/>
</dbReference>
<evidence type="ECO:0000256" key="1">
    <source>
        <dbReference type="ARBA" id="ARBA00001946"/>
    </source>
</evidence>
<dbReference type="InterPro" id="IPR000086">
    <property type="entry name" value="NUDIX_hydrolase_dom"/>
</dbReference>
<dbReference type="Gene3D" id="3.90.79.10">
    <property type="entry name" value="Nucleoside Triphosphate Pyrophosphohydrolase"/>
    <property type="match status" value="1"/>
</dbReference>
<keyword evidence="5" id="KW-1185">Reference proteome</keyword>
<dbReference type="EMBL" id="QNSB01000001">
    <property type="protein sequence ID" value="RBP74420.1"/>
    <property type="molecule type" value="Genomic_DNA"/>
</dbReference>
<dbReference type="InterPro" id="IPR020084">
    <property type="entry name" value="NUDIX_hydrolase_CS"/>
</dbReference>
<comment type="cofactor">
    <cofactor evidence="1">
        <name>Mg(2+)</name>
        <dbReference type="ChEBI" id="CHEBI:18420"/>
    </cofactor>
</comment>
<organism evidence="4 5">
    <name type="scientific">Brevibacterium celere</name>
    <dbReference type="NCBI Taxonomy" id="225845"/>
    <lineage>
        <taxon>Bacteria</taxon>
        <taxon>Bacillati</taxon>
        <taxon>Actinomycetota</taxon>
        <taxon>Actinomycetes</taxon>
        <taxon>Micrococcales</taxon>
        <taxon>Brevibacteriaceae</taxon>
        <taxon>Brevibacterium</taxon>
    </lineage>
</organism>
<comment type="caution">
    <text evidence="4">The sequence shown here is derived from an EMBL/GenBank/DDBJ whole genome shotgun (WGS) entry which is preliminary data.</text>
</comment>
<dbReference type="Pfam" id="PF00293">
    <property type="entry name" value="NUDIX"/>
    <property type="match status" value="1"/>
</dbReference>
<name>A0A366IR23_9MICO</name>
<dbReference type="GO" id="GO:0016787">
    <property type="term" value="F:hydrolase activity"/>
    <property type="evidence" value="ECO:0007669"/>
    <property type="project" value="UniProtKB-KW"/>
</dbReference>
<dbReference type="PANTHER" id="PTHR43046:SF2">
    <property type="entry name" value="8-OXO-DGTP DIPHOSPHATASE-RELATED"/>
    <property type="match status" value="1"/>
</dbReference>
<sequence length="166" mass="18165">MSTPESERPPERELRSGDGWVTTGDGRRFWGLEGAAGLMLLDPRRGVLLQHRALWSAQGGTWGFPGGARDIGEDAISAALRESHEEAGVPEAASDIEILATHVLDLEVWSYTTVIARTRRPVEAKVNDPESLEVRWVPIDELDDYPLHPGVASALPELLALLNDHS</sequence>
<evidence type="ECO:0000259" key="3">
    <source>
        <dbReference type="PROSITE" id="PS51462"/>
    </source>
</evidence>
<dbReference type="SUPFAM" id="SSF55811">
    <property type="entry name" value="Nudix"/>
    <property type="match status" value="1"/>
</dbReference>
<feature type="domain" description="Nudix hydrolase" evidence="3">
    <location>
        <begin position="31"/>
        <end position="160"/>
    </location>
</feature>
<reference evidence="4 5" key="1">
    <citation type="submission" date="2018-06" db="EMBL/GenBank/DDBJ databases">
        <title>Freshwater and sediment microbial communities from various areas in North America, analyzing microbe dynamics in response to fracking.</title>
        <authorList>
            <person name="Lamendella R."/>
        </authorList>
    </citation>
    <scope>NUCLEOTIDE SEQUENCE [LARGE SCALE GENOMIC DNA]</scope>
    <source>
        <strain evidence="4 5">3b_TX</strain>
    </source>
</reference>
<keyword evidence="2" id="KW-0378">Hydrolase</keyword>
<evidence type="ECO:0000256" key="2">
    <source>
        <dbReference type="ARBA" id="ARBA00022801"/>
    </source>
</evidence>
<accession>A0A366IR23</accession>
<dbReference type="Proteomes" id="UP000253509">
    <property type="component" value="Unassembled WGS sequence"/>
</dbReference>
<evidence type="ECO:0000313" key="5">
    <source>
        <dbReference type="Proteomes" id="UP000253509"/>
    </source>
</evidence>